<dbReference type="EMBL" id="FWXV01000007">
    <property type="protein sequence ID" value="SMD21949.1"/>
    <property type="molecule type" value="Genomic_DNA"/>
</dbReference>
<dbReference type="PANTHER" id="PTHR43877:SF1">
    <property type="entry name" value="ACETYLTRANSFERASE"/>
    <property type="match status" value="1"/>
</dbReference>
<dbReference type="OrthoDB" id="164800at2"/>
<dbReference type="GO" id="GO:0005840">
    <property type="term" value="C:ribosome"/>
    <property type="evidence" value="ECO:0007669"/>
    <property type="project" value="UniProtKB-KW"/>
</dbReference>
<protein>
    <submittedName>
        <fullName evidence="4">Ribosomal protein S18 acetylase RimI</fullName>
    </submittedName>
</protein>
<dbReference type="InterPro" id="IPR000182">
    <property type="entry name" value="GNAT_dom"/>
</dbReference>
<dbReference type="Pfam" id="PF00583">
    <property type="entry name" value="Acetyltransf_1"/>
    <property type="match status" value="1"/>
</dbReference>
<dbReference type="AlphaFoldDB" id="A0A1W2FIU6"/>
<evidence type="ECO:0000256" key="1">
    <source>
        <dbReference type="ARBA" id="ARBA00022679"/>
    </source>
</evidence>
<dbReference type="InterPro" id="IPR050832">
    <property type="entry name" value="Bact_Acetyltransf"/>
</dbReference>
<keyword evidence="4" id="KW-0687">Ribonucleoprotein</keyword>
<reference evidence="4 5" key="1">
    <citation type="submission" date="2017-04" db="EMBL/GenBank/DDBJ databases">
        <authorList>
            <person name="Afonso C.L."/>
            <person name="Miller P.J."/>
            <person name="Scott M.A."/>
            <person name="Spackman E."/>
            <person name="Goraichik I."/>
            <person name="Dimitrov K.M."/>
            <person name="Suarez D.L."/>
            <person name="Swayne D.E."/>
        </authorList>
    </citation>
    <scope>NUCLEOTIDE SEQUENCE [LARGE SCALE GENOMIC DNA]</scope>
    <source>
        <strain evidence="4 5">DSM 43828</strain>
    </source>
</reference>
<keyword evidence="2" id="KW-0012">Acyltransferase</keyword>
<organism evidence="4 5">
    <name type="scientific">Kibdelosporangium aridum</name>
    <dbReference type="NCBI Taxonomy" id="2030"/>
    <lineage>
        <taxon>Bacteria</taxon>
        <taxon>Bacillati</taxon>
        <taxon>Actinomycetota</taxon>
        <taxon>Actinomycetes</taxon>
        <taxon>Pseudonocardiales</taxon>
        <taxon>Pseudonocardiaceae</taxon>
        <taxon>Kibdelosporangium</taxon>
    </lineage>
</organism>
<dbReference type="GO" id="GO:0016747">
    <property type="term" value="F:acyltransferase activity, transferring groups other than amino-acyl groups"/>
    <property type="evidence" value="ECO:0007669"/>
    <property type="project" value="InterPro"/>
</dbReference>
<dbReference type="InterPro" id="IPR016181">
    <property type="entry name" value="Acyl_CoA_acyltransferase"/>
</dbReference>
<dbReference type="Pfam" id="PF13673">
    <property type="entry name" value="Acetyltransf_10"/>
    <property type="match status" value="1"/>
</dbReference>
<feature type="domain" description="N-acetyltransferase" evidence="3">
    <location>
        <begin position="1"/>
        <end position="145"/>
    </location>
</feature>
<keyword evidence="4" id="KW-0689">Ribosomal protein</keyword>
<proteinExistence type="predicted"/>
<evidence type="ECO:0000256" key="2">
    <source>
        <dbReference type="ARBA" id="ARBA00023315"/>
    </source>
</evidence>
<dbReference type="PROSITE" id="PS51186">
    <property type="entry name" value="GNAT"/>
    <property type="match status" value="2"/>
</dbReference>
<keyword evidence="1" id="KW-0808">Transferase</keyword>
<dbReference type="Proteomes" id="UP000192674">
    <property type="component" value="Unassembled WGS sequence"/>
</dbReference>
<dbReference type="SUPFAM" id="SSF55729">
    <property type="entry name" value="Acyl-CoA N-acyltransferases (Nat)"/>
    <property type="match status" value="2"/>
</dbReference>
<dbReference type="CDD" id="cd04301">
    <property type="entry name" value="NAT_SF"/>
    <property type="match status" value="2"/>
</dbReference>
<accession>A0A1W2FIU6</accession>
<evidence type="ECO:0000313" key="5">
    <source>
        <dbReference type="Proteomes" id="UP000192674"/>
    </source>
</evidence>
<keyword evidence="5" id="KW-1185">Reference proteome</keyword>
<evidence type="ECO:0000259" key="3">
    <source>
        <dbReference type="PROSITE" id="PS51186"/>
    </source>
</evidence>
<evidence type="ECO:0000313" key="4">
    <source>
        <dbReference type="EMBL" id="SMD21949.1"/>
    </source>
</evidence>
<sequence length="402" mass="44523">MMRAARPDEAAALGELALRSKAYWGYDQDFLDSCRAEMTFTPDEVADRRIVVAVEGERLLGFYSVEGCAPEGELRDLWLEPDDIGKGLGRKLWEHALESARAAGFTVLTIDAEPYAEGFYLAMGAVKVGESPSGSIPGRMLPLLRIDLPTPLLEAYDRHVRPSEWADLEEDADIEPDGPIVRILRPHQGFISMPRDISDVDVDALIARQRDFFAARSQSVEWKTRAHDLPADLPSRLLAAGFRPEDKETVMIGDAATYAADPVVPAGVTIRQTDSDEDMRRIGKMNVGVWGEGVNWLADLLIRRKNQWTVFVAEAGGEVVSAGWMMPKQDKEFAGLLGGTTAASWRGRGIYRALVSYRAKVAVQMGIRYLWVDASDDSRPILERLGFTPVTTTTPYVWNPPA</sequence>
<dbReference type="Gene3D" id="3.40.630.30">
    <property type="match status" value="2"/>
</dbReference>
<feature type="domain" description="N-acetyltransferase" evidence="3">
    <location>
        <begin position="268"/>
        <end position="402"/>
    </location>
</feature>
<name>A0A1W2FIU6_KIBAR</name>
<gene>
    <name evidence="4" type="ORF">SAMN05661093_07225</name>
</gene>
<dbReference type="PANTHER" id="PTHR43877">
    <property type="entry name" value="AMINOALKYLPHOSPHONATE N-ACETYLTRANSFERASE-RELATED-RELATED"/>
    <property type="match status" value="1"/>
</dbReference>